<feature type="transmembrane region" description="Helical" evidence="7">
    <location>
        <begin position="46"/>
        <end position="62"/>
    </location>
</feature>
<dbReference type="Gene3D" id="1.20.1250.20">
    <property type="entry name" value="MFS general substrate transporter like domains"/>
    <property type="match status" value="2"/>
</dbReference>
<reference evidence="9 10" key="1">
    <citation type="journal article" date="2018" name="J. Microbiol.">
        <title>Bacillus spongiae sp. nov., isolated from sponge of Jeju Island.</title>
        <authorList>
            <person name="Lee G.E."/>
            <person name="Im W.T."/>
            <person name="Park J.S."/>
        </authorList>
    </citation>
    <scope>NUCLEOTIDE SEQUENCE [LARGE SCALE GENOMIC DNA]</scope>
    <source>
        <strain evidence="9 10">135PIL107-10</strain>
    </source>
</reference>
<dbReference type="PANTHER" id="PTHR23521:SF2">
    <property type="entry name" value="TRANSPORTER MFS SUPERFAMILY"/>
    <property type="match status" value="1"/>
</dbReference>
<dbReference type="Pfam" id="PF07690">
    <property type="entry name" value="MFS_1"/>
    <property type="match status" value="2"/>
</dbReference>
<evidence type="ECO:0000256" key="6">
    <source>
        <dbReference type="ARBA" id="ARBA00023136"/>
    </source>
</evidence>
<dbReference type="CDD" id="cd17477">
    <property type="entry name" value="MFS_YcaD_like"/>
    <property type="match status" value="1"/>
</dbReference>
<keyword evidence="10" id="KW-1185">Reference proteome</keyword>
<dbReference type="InterPro" id="IPR047200">
    <property type="entry name" value="MFS_YcaD-like"/>
</dbReference>
<evidence type="ECO:0000256" key="3">
    <source>
        <dbReference type="ARBA" id="ARBA00022475"/>
    </source>
</evidence>
<evidence type="ECO:0000259" key="8">
    <source>
        <dbReference type="PROSITE" id="PS50850"/>
    </source>
</evidence>
<feature type="transmembrane region" description="Helical" evidence="7">
    <location>
        <begin position="159"/>
        <end position="179"/>
    </location>
</feature>
<feature type="transmembrane region" description="Helical" evidence="7">
    <location>
        <begin position="242"/>
        <end position="262"/>
    </location>
</feature>
<dbReference type="SUPFAM" id="SSF103473">
    <property type="entry name" value="MFS general substrate transporter"/>
    <property type="match status" value="1"/>
</dbReference>
<feature type="transmembrane region" description="Helical" evidence="7">
    <location>
        <begin position="274"/>
        <end position="292"/>
    </location>
</feature>
<feature type="transmembrane region" description="Helical" evidence="7">
    <location>
        <begin position="12"/>
        <end position="34"/>
    </location>
</feature>
<feature type="domain" description="Major facilitator superfamily (MFS) profile" evidence="8">
    <location>
        <begin position="8"/>
        <end position="386"/>
    </location>
</feature>
<evidence type="ECO:0000256" key="5">
    <source>
        <dbReference type="ARBA" id="ARBA00022989"/>
    </source>
</evidence>
<keyword evidence="5 7" id="KW-1133">Transmembrane helix</keyword>
<protein>
    <submittedName>
        <fullName evidence="9">MFS transporter</fullName>
    </submittedName>
</protein>
<gene>
    <name evidence="9" type="ORF">WAK64_16180</name>
</gene>
<keyword evidence="2" id="KW-0813">Transport</keyword>
<dbReference type="EMBL" id="JBBAXC010000014">
    <property type="protein sequence ID" value="MEI5908586.1"/>
    <property type="molecule type" value="Genomic_DNA"/>
</dbReference>
<dbReference type="InterPro" id="IPR036259">
    <property type="entry name" value="MFS_trans_sf"/>
</dbReference>
<feature type="transmembrane region" description="Helical" evidence="7">
    <location>
        <begin position="69"/>
        <end position="89"/>
    </location>
</feature>
<evidence type="ECO:0000313" key="9">
    <source>
        <dbReference type="EMBL" id="MEI5908586.1"/>
    </source>
</evidence>
<name>A0ABU8HGS6_9BACI</name>
<evidence type="ECO:0000256" key="7">
    <source>
        <dbReference type="SAM" id="Phobius"/>
    </source>
</evidence>
<keyword evidence="6 7" id="KW-0472">Membrane</keyword>
<accession>A0ABU8HGS6</accession>
<evidence type="ECO:0000256" key="2">
    <source>
        <dbReference type="ARBA" id="ARBA00022448"/>
    </source>
</evidence>
<evidence type="ECO:0000256" key="1">
    <source>
        <dbReference type="ARBA" id="ARBA00004651"/>
    </source>
</evidence>
<comment type="caution">
    <text evidence="9">The sequence shown here is derived from an EMBL/GenBank/DDBJ whole genome shotgun (WGS) entry which is preliminary data.</text>
</comment>
<dbReference type="PANTHER" id="PTHR23521">
    <property type="entry name" value="TRANSPORTER MFS SUPERFAMILY"/>
    <property type="match status" value="1"/>
</dbReference>
<feature type="transmembrane region" description="Helical" evidence="7">
    <location>
        <begin position="133"/>
        <end position="153"/>
    </location>
</feature>
<sequence length="397" mass="43103">MNKSLQNRFRILVAIVAVSGFSQGMLLPIIAVIFEKDGISSSLNGLHATALYIGVLLASPLMEAPLRKVGYKPMIIVGGLTVAVSLLLFPVWQSFWFWFLLRLLIGIGDHMLHFATQTWITSFSPEKTRGRNISLYGLSFGLGFAAGPSLTKLLDIHEALPFIISSFISLVLWLFVFTLKNEFPENDGNSSQHSFLNTLGRFGQVWKYAWIALLPPFGYGFLEASLNGNFPIIALRSGIDTGAISIILPAFAIGSIVFQLPLGMLSDKYGRQPILQIILVIGASCFLVSGLLNESVIGLTITFFVAGMAVGSTFSLGITFMTDLLPKSLLPAGNIMCGILFSLGSISGPILGGITIEFFEGASFFYLISLLLFSIFMSITVSSLKSNKTQVKTEASR</sequence>
<dbReference type="InterPro" id="IPR020846">
    <property type="entry name" value="MFS_dom"/>
</dbReference>
<evidence type="ECO:0000256" key="4">
    <source>
        <dbReference type="ARBA" id="ARBA00022692"/>
    </source>
</evidence>
<keyword evidence="4 7" id="KW-0812">Transmembrane</keyword>
<evidence type="ECO:0000313" key="10">
    <source>
        <dbReference type="Proteomes" id="UP001312865"/>
    </source>
</evidence>
<dbReference type="Proteomes" id="UP001312865">
    <property type="component" value="Unassembled WGS sequence"/>
</dbReference>
<dbReference type="PROSITE" id="PS50850">
    <property type="entry name" value="MFS"/>
    <property type="match status" value="1"/>
</dbReference>
<dbReference type="InterPro" id="IPR011701">
    <property type="entry name" value="MFS"/>
</dbReference>
<dbReference type="RefSeq" id="WP_336588034.1">
    <property type="nucleotide sequence ID" value="NZ_JBBAXC010000014.1"/>
</dbReference>
<feature type="transmembrane region" description="Helical" evidence="7">
    <location>
        <begin position="332"/>
        <end position="352"/>
    </location>
</feature>
<feature type="transmembrane region" description="Helical" evidence="7">
    <location>
        <begin position="298"/>
        <end position="320"/>
    </location>
</feature>
<feature type="transmembrane region" description="Helical" evidence="7">
    <location>
        <begin position="364"/>
        <end position="384"/>
    </location>
</feature>
<proteinExistence type="predicted"/>
<comment type="subcellular location">
    <subcellularLocation>
        <location evidence="1">Cell membrane</location>
        <topology evidence="1">Multi-pass membrane protein</topology>
    </subcellularLocation>
</comment>
<keyword evidence="3" id="KW-1003">Cell membrane</keyword>
<feature type="transmembrane region" description="Helical" evidence="7">
    <location>
        <begin position="205"/>
        <end position="222"/>
    </location>
</feature>
<organism evidence="9 10">
    <name type="scientific">Bacillus spongiae</name>
    <dbReference type="NCBI Taxonomy" id="2683610"/>
    <lineage>
        <taxon>Bacteria</taxon>
        <taxon>Bacillati</taxon>
        <taxon>Bacillota</taxon>
        <taxon>Bacilli</taxon>
        <taxon>Bacillales</taxon>
        <taxon>Bacillaceae</taxon>
        <taxon>Bacillus</taxon>
    </lineage>
</organism>